<dbReference type="EMBL" id="JAIWYP010000004">
    <property type="protein sequence ID" value="KAH3842762.1"/>
    <property type="molecule type" value="Genomic_DNA"/>
</dbReference>
<protein>
    <submittedName>
        <fullName evidence="2">Uncharacterized protein</fullName>
    </submittedName>
</protein>
<evidence type="ECO:0000256" key="1">
    <source>
        <dbReference type="SAM" id="MobiDB-lite"/>
    </source>
</evidence>
<keyword evidence="3" id="KW-1185">Reference proteome</keyword>
<proteinExistence type="predicted"/>
<sequence>MVARKKKLLKYDDVGGGPKKAQSRGKSFNRFRELNDAQFNHGEVGGPRAKKGFHVPSFDDVEGLHEEEVDHGQVGGRRPNTNLLGASFGQL</sequence>
<feature type="compositionally biased region" description="Polar residues" evidence="1">
    <location>
        <begin position="79"/>
        <end position="91"/>
    </location>
</feature>
<evidence type="ECO:0000313" key="3">
    <source>
        <dbReference type="Proteomes" id="UP000828390"/>
    </source>
</evidence>
<dbReference type="AlphaFoldDB" id="A0A9D4QU59"/>
<reference evidence="2" key="1">
    <citation type="journal article" date="2019" name="bioRxiv">
        <title>The Genome of the Zebra Mussel, Dreissena polymorpha: A Resource for Invasive Species Research.</title>
        <authorList>
            <person name="McCartney M.A."/>
            <person name="Auch B."/>
            <person name="Kono T."/>
            <person name="Mallez S."/>
            <person name="Zhang Y."/>
            <person name="Obille A."/>
            <person name="Becker A."/>
            <person name="Abrahante J.E."/>
            <person name="Garbe J."/>
            <person name="Badalamenti J.P."/>
            <person name="Herman A."/>
            <person name="Mangelson H."/>
            <person name="Liachko I."/>
            <person name="Sullivan S."/>
            <person name="Sone E.D."/>
            <person name="Koren S."/>
            <person name="Silverstein K.A.T."/>
            <person name="Beckman K.B."/>
            <person name="Gohl D.M."/>
        </authorList>
    </citation>
    <scope>NUCLEOTIDE SEQUENCE</scope>
    <source>
        <strain evidence="2">Duluth1</strain>
        <tissue evidence="2">Whole animal</tissue>
    </source>
</reference>
<feature type="region of interest" description="Disordered" evidence="1">
    <location>
        <begin position="67"/>
        <end position="91"/>
    </location>
</feature>
<dbReference type="Proteomes" id="UP000828390">
    <property type="component" value="Unassembled WGS sequence"/>
</dbReference>
<comment type="caution">
    <text evidence="2">The sequence shown here is derived from an EMBL/GenBank/DDBJ whole genome shotgun (WGS) entry which is preliminary data.</text>
</comment>
<evidence type="ECO:0000313" key="2">
    <source>
        <dbReference type="EMBL" id="KAH3842762.1"/>
    </source>
</evidence>
<reference evidence="2" key="2">
    <citation type="submission" date="2020-11" db="EMBL/GenBank/DDBJ databases">
        <authorList>
            <person name="McCartney M.A."/>
            <person name="Auch B."/>
            <person name="Kono T."/>
            <person name="Mallez S."/>
            <person name="Becker A."/>
            <person name="Gohl D.M."/>
            <person name="Silverstein K.A.T."/>
            <person name="Koren S."/>
            <person name="Bechman K.B."/>
            <person name="Herman A."/>
            <person name="Abrahante J.E."/>
            <person name="Garbe J."/>
        </authorList>
    </citation>
    <scope>NUCLEOTIDE SEQUENCE</scope>
    <source>
        <strain evidence="2">Duluth1</strain>
        <tissue evidence="2">Whole animal</tissue>
    </source>
</reference>
<organism evidence="2 3">
    <name type="scientific">Dreissena polymorpha</name>
    <name type="common">Zebra mussel</name>
    <name type="synonym">Mytilus polymorpha</name>
    <dbReference type="NCBI Taxonomy" id="45954"/>
    <lineage>
        <taxon>Eukaryota</taxon>
        <taxon>Metazoa</taxon>
        <taxon>Spiralia</taxon>
        <taxon>Lophotrochozoa</taxon>
        <taxon>Mollusca</taxon>
        <taxon>Bivalvia</taxon>
        <taxon>Autobranchia</taxon>
        <taxon>Heteroconchia</taxon>
        <taxon>Euheterodonta</taxon>
        <taxon>Imparidentia</taxon>
        <taxon>Neoheterodontei</taxon>
        <taxon>Myida</taxon>
        <taxon>Dreissenoidea</taxon>
        <taxon>Dreissenidae</taxon>
        <taxon>Dreissena</taxon>
    </lineage>
</organism>
<accession>A0A9D4QU59</accession>
<name>A0A9D4QU59_DREPO</name>
<feature type="region of interest" description="Disordered" evidence="1">
    <location>
        <begin position="1"/>
        <end position="27"/>
    </location>
</feature>
<gene>
    <name evidence="2" type="ORF">DPMN_116266</name>
</gene>